<accession>A0A6H5FUA3</accession>
<evidence type="ECO:0000256" key="1">
    <source>
        <dbReference type="SAM" id="MobiDB-lite"/>
    </source>
</evidence>
<feature type="region of interest" description="Disordered" evidence="1">
    <location>
        <begin position="38"/>
        <end position="65"/>
    </location>
</feature>
<evidence type="ECO:0000313" key="3">
    <source>
        <dbReference type="Proteomes" id="UP000479000"/>
    </source>
</evidence>
<gene>
    <name evidence="2" type="ORF">NTEN_LOCUS285</name>
</gene>
<name>A0A6H5FUA3_9HEMI</name>
<keyword evidence="3" id="KW-1185">Reference proteome</keyword>
<dbReference type="Proteomes" id="UP000479000">
    <property type="component" value="Unassembled WGS sequence"/>
</dbReference>
<protein>
    <submittedName>
        <fullName evidence="2">Uncharacterized protein</fullName>
    </submittedName>
</protein>
<sequence>MISNNWSNESAHNQSKFVTRCKMRDVWFVSLARPFGKGRREGRMDREQRETREKYSKNSEPTTSTSKLSFFKGFLRSRNVPGNVRVPAESVIVSSSLLIIAVRDDFADSVALDKRTRIKTRIIMLFMFVARALKVPKRSQVNFELQEMGKMAFAAWHDSYKTTTQPETQTQTRTELQTQAETGIETQTNYVGGAAAFSNFSLTQFKPATSGCDKSERAIARTDSGHTRTYSKYQYGAQYFRSECRPVPPARLCYAPTRSGRNVKRVPRQAQRYSQRKIARLQRMWQLFHPRMCRLSSR</sequence>
<feature type="compositionally biased region" description="Basic and acidic residues" evidence="1">
    <location>
        <begin position="38"/>
        <end position="57"/>
    </location>
</feature>
<dbReference type="EMBL" id="CADCXU010000379">
    <property type="protein sequence ID" value="CAA9993307.1"/>
    <property type="molecule type" value="Genomic_DNA"/>
</dbReference>
<organism evidence="2 3">
    <name type="scientific">Nesidiocoris tenuis</name>
    <dbReference type="NCBI Taxonomy" id="355587"/>
    <lineage>
        <taxon>Eukaryota</taxon>
        <taxon>Metazoa</taxon>
        <taxon>Ecdysozoa</taxon>
        <taxon>Arthropoda</taxon>
        <taxon>Hexapoda</taxon>
        <taxon>Insecta</taxon>
        <taxon>Pterygota</taxon>
        <taxon>Neoptera</taxon>
        <taxon>Paraneoptera</taxon>
        <taxon>Hemiptera</taxon>
        <taxon>Heteroptera</taxon>
        <taxon>Panheteroptera</taxon>
        <taxon>Cimicomorpha</taxon>
        <taxon>Miridae</taxon>
        <taxon>Dicyphina</taxon>
        <taxon>Nesidiocoris</taxon>
    </lineage>
</organism>
<dbReference type="AlphaFoldDB" id="A0A6H5FUA3"/>
<evidence type="ECO:0000313" key="2">
    <source>
        <dbReference type="EMBL" id="CAA9993307.1"/>
    </source>
</evidence>
<reference evidence="2 3" key="1">
    <citation type="submission" date="2020-02" db="EMBL/GenBank/DDBJ databases">
        <authorList>
            <person name="Ferguson B K."/>
        </authorList>
    </citation>
    <scope>NUCLEOTIDE SEQUENCE [LARGE SCALE GENOMIC DNA]</scope>
</reference>
<proteinExistence type="predicted"/>